<dbReference type="Gene3D" id="2.102.10.10">
    <property type="entry name" value="Rieske [2Fe-2S] iron-sulphur domain"/>
    <property type="match status" value="1"/>
</dbReference>
<dbReference type="GO" id="GO:0016020">
    <property type="term" value="C:membrane"/>
    <property type="evidence" value="ECO:0007669"/>
    <property type="project" value="InterPro"/>
</dbReference>
<evidence type="ECO:0000256" key="6">
    <source>
        <dbReference type="ARBA" id="ARBA00034078"/>
    </source>
</evidence>
<dbReference type="InterPro" id="IPR036922">
    <property type="entry name" value="Rieske_2Fe-2S_sf"/>
</dbReference>
<dbReference type="GO" id="GO:0051537">
    <property type="term" value="F:2 iron, 2 sulfur cluster binding"/>
    <property type="evidence" value="ECO:0007669"/>
    <property type="project" value="UniProtKB-KW"/>
</dbReference>
<keyword evidence="2" id="KW-0479">Metal-binding</keyword>
<dbReference type="EC" id="1.10.2.2" evidence="9"/>
<dbReference type="InterPro" id="IPR017941">
    <property type="entry name" value="Rieske_2Fe-2S"/>
</dbReference>
<evidence type="ECO:0000259" key="8">
    <source>
        <dbReference type="PROSITE" id="PS51296"/>
    </source>
</evidence>
<organism evidence="9">
    <name type="scientific">hydrothermal vent metagenome</name>
    <dbReference type="NCBI Taxonomy" id="652676"/>
    <lineage>
        <taxon>unclassified sequences</taxon>
        <taxon>metagenomes</taxon>
        <taxon>ecological metagenomes</taxon>
    </lineage>
</organism>
<keyword evidence="7" id="KW-0812">Transmembrane</keyword>
<dbReference type="EMBL" id="FPKX01000074">
    <property type="protein sequence ID" value="SFZ99073.1"/>
    <property type="molecule type" value="Genomic_DNA"/>
</dbReference>
<evidence type="ECO:0000313" key="9">
    <source>
        <dbReference type="EMBL" id="SFZ99073.1"/>
    </source>
</evidence>
<dbReference type="InterPro" id="IPR014349">
    <property type="entry name" value="Rieske_Fe-S_prot"/>
</dbReference>
<accession>A0A1W1EGA0</accession>
<dbReference type="PANTHER" id="PTHR10134">
    <property type="entry name" value="CYTOCHROME B-C1 COMPLEX SUBUNIT RIESKE, MITOCHONDRIAL"/>
    <property type="match status" value="1"/>
</dbReference>
<dbReference type="SUPFAM" id="SSF50022">
    <property type="entry name" value="ISP domain"/>
    <property type="match status" value="1"/>
</dbReference>
<proteinExistence type="predicted"/>
<evidence type="ECO:0000256" key="4">
    <source>
        <dbReference type="ARBA" id="ARBA00023014"/>
    </source>
</evidence>
<dbReference type="GO" id="GO:0016491">
    <property type="term" value="F:oxidoreductase activity"/>
    <property type="evidence" value="ECO:0007669"/>
    <property type="project" value="UniProtKB-KW"/>
</dbReference>
<keyword evidence="7" id="KW-1133">Transmembrane helix</keyword>
<keyword evidence="9" id="KW-0560">Oxidoreductase</keyword>
<keyword evidence="4" id="KW-0411">Iron-sulfur</keyword>
<keyword evidence="3" id="KW-0408">Iron</keyword>
<dbReference type="AlphaFoldDB" id="A0A1W1EGA0"/>
<evidence type="ECO:0000256" key="1">
    <source>
        <dbReference type="ARBA" id="ARBA00022714"/>
    </source>
</evidence>
<evidence type="ECO:0000256" key="7">
    <source>
        <dbReference type="SAM" id="Phobius"/>
    </source>
</evidence>
<keyword evidence="5" id="KW-1015">Disulfide bond</keyword>
<dbReference type="Pfam" id="PF00355">
    <property type="entry name" value="Rieske"/>
    <property type="match status" value="1"/>
</dbReference>
<dbReference type="PROSITE" id="PS51296">
    <property type="entry name" value="RIESKE"/>
    <property type="match status" value="1"/>
</dbReference>
<comment type="cofactor">
    <cofactor evidence="6">
        <name>[2Fe-2S] cluster</name>
        <dbReference type="ChEBI" id="CHEBI:190135"/>
    </cofactor>
</comment>
<sequence length="169" mass="18244">MANKKGRRDFMGMALGGFTALGGIGALYAMKRSWDPLPSVKAAGFTTVDLSEAKPNVLNVEKWRGKPIFVLKKTAEMKEDPRDVVIGSDRFHVSIGLCTHLGCIPAYIGDEHKFKCACHGGEFDASGHQIFGPPPSPLEIPPFKIDGTKLVLGESGPEYKKMLDAGLTV</sequence>
<feature type="domain" description="Rieske" evidence="8">
    <location>
        <begin position="63"/>
        <end position="152"/>
    </location>
</feature>
<gene>
    <name evidence="9" type="ORF">MNB_SV-5-987</name>
</gene>
<dbReference type="PRINTS" id="PR00162">
    <property type="entry name" value="RIESKE"/>
</dbReference>
<evidence type="ECO:0000256" key="2">
    <source>
        <dbReference type="ARBA" id="ARBA00022723"/>
    </source>
</evidence>
<name>A0A1W1EGA0_9ZZZZ</name>
<evidence type="ECO:0000256" key="3">
    <source>
        <dbReference type="ARBA" id="ARBA00023004"/>
    </source>
</evidence>
<reference evidence="9" key="1">
    <citation type="submission" date="2016-10" db="EMBL/GenBank/DDBJ databases">
        <authorList>
            <person name="de Groot N.N."/>
        </authorList>
    </citation>
    <scope>NUCLEOTIDE SEQUENCE</scope>
</reference>
<keyword evidence="1" id="KW-0001">2Fe-2S</keyword>
<protein>
    <submittedName>
        <fullName evidence="9">Ubiquinol-cytochrome C reductase iron-sulfur subunit</fullName>
        <ecNumber evidence="9">1.10.2.2</ecNumber>
    </submittedName>
</protein>
<dbReference type="InterPro" id="IPR005805">
    <property type="entry name" value="Rieske_Fe-S_prot_C"/>
</dbReference>
<keyword evidence="7" id="KW-0472">Membrane</keyword>
<evidence type="ECO:0000256" key="5">
    <source>
        <dbReference type="ARBA" id="ARBA00023157"/>
    </source>
</evidence>
<feature type="transmembrane region" description="Helical" evidence="7">
    <location>
        <begin position="12"/>
        <end position="30"/>
    </location>
</feature>
<dbReference type="GO" id="GO:0046872">
    <property type="term" value="F:metal ion binding"/>
    <property type="evidence" value="ECO:0007669"/>
    <property type="project" value="UniProtKB-KW"/>
</dbReference>